<feature type="transmembrane region" description="Helical" evidence="7">
    <location>
        <begin position="91"/>
        <end position="113"/>
    </location>
</feature>
<name>A0AA35TRH2_GEOBA</name>
<evidence type="ECO:0000256" key="5">
    <source>
        <dbReference type="ARBA" id="ARBA00023136"/>
    </source>
</evidence>
<organism evidence="8 9">
    <name type="scientific">Geodia barretti</name>
    <name type="common">Barrett's horny sponge</name>
    <dbReference type="NCBI Taxonomy" id="519541"/>
    <lineage>
        <taxon>Eukaryota</taxon>
        <taxon>Metazoa</taxon>
        <taxon>Porifera</taxon>
        <taxon>Demospongiae</taxon>
        <taxon>Heteroscleromorpha</taxon>
        <taxon>Tetractinellida</taxon>
        <taxon>Astrophorina</taxon>
        <taxon>Geodiidae</taxon>
        <taxon>Geodia</taxon>
    </lineage>
</organism>
<gene>
    <name evidence="8" type="ORF">GBAR_LOCUS28799</name>
</gene>
<dbReference type="GO" id="GO:0016020">
    <property type="term" value="C:membrane"/>
    <property type="evidence" value="ECO:0007669"/>
    <property type="project" value="UniProtKB-SubCell"/>
</dbReference>
<keyword evidence="5 7" id="KW-0472">Membrane</keyword>
<evidence type="ECO:0000313" key="8">
    <source>
        <dbReference type="EMBL" id="CAI8052667.1"/>
    </source>
</evidence>
<accession>A0AA35TRH2</accession>
<protein>
    <submittedName>
        <fullName evidence="8">Serine incorporator 3</fullName>
    </submittedName>
</protein>
<dbReference type="Pfam" id="PF03348">
    <property type="entry name" value="Serinc"/>
    <property type="match status" value="1"/>
</dbReference>
<evidence type="ECO:0000256" key="2">
    <source>
        <dbReference type="ARBA" id="ARBA00006665"/>
    </source>
</evidence>
<comment type="subcellular location">
    <subcellularLocation>
        <location evidence="1">Membrane</location>
        <topology evidence="1">Multi-pass membrane protein</topology>
    </subcellularLocation>
</comment>
<feature type="transmembrane region" description="Helical" evidence="7">
    <location>
        <begin position="232"/>
        <end position="257"/>
    </location>
</feature>
<reference evidence="8" key="1">
    <citation type="submission" date="2023-03" db="EMBL/GenBank/DDBJ databases">
        <authorList>
            <person name="Steffen K."/>
            <person name="Cardenas P."/>
        </authorList>
    </citation>
    <scope>NUCLEOTIDE SEQUENCE</scope>
</reference>
<evidence type="ECO:0000256" key="6">
    <source>
        <dbReference type="SAM" id="MobiDB-lite"/>
    </source>
</evidence>
<feature type="region of interest" description="Disordered" evidence="6">
    <location>
        <begin position="130"/>
        <end position="171"/>
    </location>
</feature>
<dbReference type="Proteomes" id="UP001174909">
    <property type="component" value="Unassembled WGS sequence"/>
</dbReference>
<proteinExistence type="inferred from homology"/>
<dbReference type="PANTHER" id="PTHR10383:SF9">
    <property type="entry name" value="SERINE INCORPORATOR, ISOFORM F"/>
    <property type="match status" value="1"/>
</dbReference>
<dbReference type="AlphaFoldDB" id="A0AA35TRH2"/>
<dbReference type="EMBL" id="CASHTH010004031">
    <property type="protein sequence ID" value="CAI8052667.1"/>
    <property type="molecule type" value="Genomic_DNA"/>
</dbReference>
<sequence>MYTYFTKLESCSLNIFFITSTLVLSVTVTITAILPWIQKVQPKSGWFQAALISGYCTYQTWSAISGEPYGPDRNCHINGSSYAVFANNGNALAASIIGIVVLLISIAYMSFYLSSTENLRRFIGISKNEVKPSGESDGTPTNTSGESDGTPTNTSGGSDGTPTNTSGESDGTPVPWWKPKYINDEEKKVAYIYSVFHFLMLISVLYLMMHLTNWAYPGEVDSDHFQNSWASVWVKMATVWICFGVYEWTLLAPLVLAKCRKFE</sequence>
<comment type="similarity">
    <text evidence="2">Belongs to the TDE1 family.</text>
</comment>
<feature type="compositionally biased region" description="Polar residues" evidence="6">
    <location>
        <begin position="136"/>
        <end position="169"/>
    </location>
</feature>
<comment type="caution">
    <text evidence="8">The sequence shown here is derived from an EMBL/GenBank/DDBJ whole genome shotgun (WGS) entry which is preliminary data.</text>
</comment>
<evidence type="ECO:0000256" key="3">
    <source>
        <dbReference type="ARBA" id="ARBA00022692"/>
    </source>
</evidence>
<evidence type="ECO:0000256" key="7">
    <source>
        <dbReference type="SAM" id="Phobius"/>
    </source>
</evidence>
<evidence type="ECO:0000313" key="9">
    <source>
        <dbReference type="Proteomes" id="UP001174909"/>
    </source>
</evidence>
<dbReference type="InterPro" id="IPR005016">
    <property type="entry name" value="TDE1/TMS"/>
</dbReference>
<keyword evidence="9" id="KW-1185">Reference proteome</keyword>
<evidence type="ECO:0000256" key="4">
    <source>
        <dbReference type="ARBA" id="ARBA00022989"/>
    </source>
</evidence>
<dbReference type="PANTHER" id="PTHR10383">
    <property type="entry name" value="SERINE INCORPORATOR"/>
    <property type="match status" value="1"/>
</dbReference>
<keyword evidence="3 7" id="KW-0812">Transmembrane</keyword>
<evidence type="ECO:0000256" key="1">
    <source>
        <dbReference type="ARBA" id="ARBA00004141"/>
    </source>
</evidence>
<keyword evidence="4 7" id="KW-1133">Transmembrane helix</keyword>
<feature type="transmembrane region" description="Helical" evidence="7">
    <location>
        <begin position="190"/>
        <end position="212"/>
    </location>
</feature>
<feature type="transmembrane region" description="Helical" evidence="7">
    <location>
        <begin position="12"/>
        <end position="37"/>
    </location>
</feature>